<dbReference type="PROSITE" id="PS00688">
    <property type="entry name" value="SIGMA54_INTERACT_3"/>
    <property type="match status" value="1"/>
</dbReference>
<dbReference type="AlphaFoldDB" id="A0A1Y5E7F8"/>
<keyword evidence="1 8" id="KW-0597">Phosphoprotein</keyword>
<dbReference type="InterPro" id="IPR009057">
    <property type="entry name" value="Homeodomain-like_sf"/>
</dbReference>
<keyword evidence="2" id="KW-0547">Nucleotide-binding</keyword>
<dbReference type="SMART" id="SM00448">
    <property type="entry name" value="REC"/>
    <property type="match status" value="1"/>
</dbReference>
<keyword evidence="3" id="KW-0067">ATP-binding</keyword>
<protein>
    <recommendedName>
        <fullName evidence="13">Two component, sigma54 specific, transcriptional regulator, Fis family</fullName>
    </recommendedName>
</protein>
<dbReference type="InterPro" id="IPR011006">
    <property type="entry name" value="CheY-like_superfamily"/>
</dbReference>
<dbReference type="PANTHER" id="PTHR32071:SF57">
    <property type="entry name" value="C4-DICARBOXYLATE TRANSPORT TRANSCRIPTIONAL REGULATORY PROTEIN DCTD"/>
    <property type="match status" value="1"/>
</dbReference>
<dbReference type="InterPro" id="IPR058031">
    <property type="entry name" value="AAA_lid_NorR"/>
</dbReference>
<dbReference type="PROSITE" id="PS00675">
    <property type="entry name" value="SIGMA54_INTERACT_1"/>
    <property type="match status" value="1"/>
</dbReference>
<dbReference type="SUPFAM" id="SSF46689">
    <property type="entry name" value="Homeodomain-like"/>
    <property type="match status" value="1"/>
</dbReference>
<dbReference type="InterPro" id="IPR025944">
    <property type="entry name" value="Sigma_54_int_dom_CS"/>
</dbReference>
<dbReference type="Gene3D" id="1.10.8.60">
    <property type="match status" value="1"/>
</dbReference>
<proteinExistence type="predicted"/>
<dbReference type="FunFam" id="3.40.50.2300:FF:000018">
    <property type="entry name" value="DNA-binding transcriptional regulator NtrC"/>
    <property type="match status" value="1"/>
</dbReference>
<evidence type="ECO:0008006" key="13">
    <source>
        <dbReference type="Google" id="ProtNLM"/>
    </source>
</evidence>
<evidence type="ECO:0000313" key="12">
    <source>
        <dbReference type="Proteomes" id="UP000243053"/>
    </source>
</evidence>
<evidence type="ECO:0000256" key="3">
    <source>
        <dbReference type="ARBA" id="ARBA00022840"/>
    </source>
</evidence>
<dbReference type="PANTHER" id="PTHR32071">
    <property type="entry name" value="TRANSCRIPTIONAL REGULATORY PROTEIN"/>
    <property type="match status" value="1"/>
</dbReference>
<dbReference type="GO" id="GO:0000160">
    <property type="term" value="P:phosphorelay signal transduction system"/>
    <property type="evidence" value="ECO:0007669"/>
    <property type="project" value="UniProtKB-KW"/>
</dbReference>
<dbReference type="InterPro" id="IPR003593">
    <property type="entry name" value="AAA+_ATPase"/>
</dbReference>
<evidence type="ECO:0000256" key="7">
    <source>
        <dbReference type="ARBA" id="ARBA00023163"/>
    </source>
</evidence>
<dbReference type="Gene3D" id="1.10.10.60">
    <property type="entry name" value="Homeodomain-like"/>
    <property type="match status" value="1"/>
</dbReference>
<evidence type="ECO:0000256" key="2">
    <source>
        <dbReference type="ARBA" id="ARBA00022741"/>
    </source>
</evidence>
<dbReference type="EMBL" id="MAAF01000083">
    <property type="protein sequence ID" value="OUR78170.1"/>
    <property type="molecule type" value="Genomic_DNA"/>
</dbReference>
<dbReference type="GO" id="GO:0005524">
    <property type="term" value="F:ATP binding"/>
    <property type="evidence" value="ECO:0007669"/>
    <property type="project" value="UniProtKB-KW"/>
</dbReference>
<evidence type="ECO:0000313" key="11">
    <source>
        <dbReference type="EMBL" id="OUR78170.1"/>
    </source>
</evidence>
<evidence type="ECO:0000256" key="8">
    <source>
        <dbReference type="PROSITE-ProRule" id="PRU00169"/>
    </source>
</evidence>
<reference evidence="12" key="1">
    <citation type="journal article" date="2017" name="Proc. Natl. Acad. Sci. U.S.A.">
        <title>Simulation of Deepwater Horizon oil plume reveals substrate specialization within a complex community of hydrocarbon degraders.</title>
        <authorList>
            <person name="Hu P."/>
            <person name="Dubinsky E.A."/>
            <person name="Probst A.J."/>
            <person name="Wang J."/>
            <person name="Sieber C.M.K."/>
            <person name="Tom L.M."/>
            <person name="Gardinali P."/>
            <person name="Banfield J.F."/>
            <person name="Atlas R.M."/>
            <person name="Andersen G.L."/>
        </authorList>
    </citation>
    <scope>NUCLEOTIDE SEQUENCE [LARGE SCALE GENOMIC DNA]</scope>
</reference>
<dbReference type="InterPro" id="IPR027417">
    <property type="entry name" value="P-loop_NTPase"/>
</dbReference>
<sequence>MINIDDLNAESCEVVIVDDNKDLLTNVSDYLSLHFKKVHAFIDPAEAIKFIYEDFPGIVVSDIKMPEITGVELLNHVLSCDKNIPVILMTAHGDISQAVQAVQEGCYDFIEKPFEPERLLESINRAIEKRVLTYNQVHLRDALKNKDAIETRLIGVSPKMAKLRRDILSVANLDVPVLIHGETGAGKEVVAHCLHDFSHRKKAQFVALNCAAIPNDLFESELFGHVKGAFSGADTTRIGKFEFANKGSVFFDEVESIPLSAQVKILRSLSENKVEALGSNTAKDIDIRIISATKEDLKDNPNFRQDLYFRMQVAELYIPPLRERKEDILLLFEHFASNFMAQNDIEWAGAGIHLQRQLLEYNWPGNIRELINVATRCVIKNCHDLNELLNSNEQQDKTSQSSLKDLVNDFEASMLINSLQRHKGSVQAVLEELEMERRTFNLKLIKYNIDSQVYKK</sequence>
<evidence type="ECO:0000259" key="9">
    <source>
        <dbReference type="PROSITE" id="PS50045"/>
    </source>
</evidence>
<dbReference type="SUPFAM" id="SSF52172">
    <property type="entry name" value="CheY-like"/>
    <property type="match status" value="1"/>
</dbReference>
<dbReference type="GO" id="GO:0003677">
    <property type="term" value="F:DNA binding"/>
    <property type="evidence" value="ECO:0007669"/>
    <property type="project" value="UniProtKB-KW"/>
</dbReference>
<keyword evidence="5" id="KW-0805">Transcription regulation</keyword>
<dbReference type="Pfam" id="PF00072">
    <property type="entry name" value="Response_reg"/>
    <property type="match status" value="1"/>
</dbReference>
<dbReference type="Pfam" id="PF25601">
    <property type="entry name" value="AAA_lid_14"/>
    <property type="match status" value="1"/>
</dbReference>
<keyword evidence="6" id="KW-0238">DNA-binding</keyword>
<dbReference type="InterPro" id="IPR001789">
    <property type="entry name" value="Sig_transdc_resp-reg_receiver"/>
</dbReference>
<evidence type="ECO:0000256" key="1">
    <source>
        <dbReference type="ARBA" id="ARBA00022553"/>
    </source>
</evidence>
<dbReference type="InterPro" id="IPR025662">
    <property type="entry name" value="Sigma_54_int_dom_ATP-bd_1"/>
</dbReference>
<feature type="domain" description="Response regulatory" evidence="10">
    <location>
        <begin position="13"/>
        <end position="127"/>
    </location>
</feature>
<feature type="domain" description="Sigma-54 factor interaction" evidence="9">
    <location>
        <begin position="153"/>
        <end position="379"/>
    </location>
</feature>
<dbReference type="InterPro" id="IPR002078">
    <property type="entry name" value="Sigma_54_int"/>
</dbReference>
<dbReference type="FunFam" id="3.40.50.300:FF:000006">
    <property type="entry name" value="DNA-binding transcriptional regulator NtrC"/>
    <property type="match status" value="1"/>
</dbReference>
<dbReference type="CDD" id="cd00009">
    <property type="entry name" value="AAA"/>
    <property type="match status" value="1"/>
</dbReference>
<evidence type="ECO:0000259" key="10">
    <source>
        <dbReference type="PROSITE" id="PS50110"/>
    </source>
</evidence>
<gene>
    <name evidence="11" type="ORF">A9Q75_13995</name>
</gene>
<dbReference type="GO" id="GO:0006355">
    <property type="term" value="P:regulation of DNA-templated transcription"/>
    <property type="evidence" value="ECO:0007669"/>
    <property type="project" value="InterPro"/>
</dbReference>
<dbReference type="Proteomes" id="UP000243053">
    <property type="component" value="Unassembled WGS sequence"/>
</dbReference>
<evidence type="ECO:0000256" key="6">
    <source>
        <dbReference type="ARBA" id="ARBA00023125"/>
    </source>
</evidence>
<comment type="caution">
    <text evidence="11">The sequence shown here is derived from an EMBL/GenBank/DDBJ whole genome shotgun (WGS) entry which is preliminary data.</text>
</comment>
<dbReference type="SUPFAM" id="SSF52540">
    <property type="entry name" value="P-loop containing nucleoside triphosphate hydrolases"/>
    <property type="match status" value="1"/>
</dbReference>
<evidence type="ECO:0000256" key="5">
    <source>
        <dbReference type="ARBA" id="ARBA00023015"/>
    </source>
</evidence>
<dbReference type="Gene3D" id="3.40.50.2300">
    <property type="match status" value="1"/>
</dbReference>
<keyword evidence="7" id="KW-0804">Transcription</keyword>
<accession>A0A1Y5E7F8</accession>
<keyword evidence="4" id="KW-0902">Two-component regulatory system</keyword>
<dbReference type="Gene3D" id="3.40.50.300">
    <property type="entry name" value="P-loop containing nucleotide triphosphate hydrolases"/>
    <property type="match status" value="1"/>
</dbReference>
<organism evidence="11 12">
    <name type="scientific">Colwellia psychrerythraea</name>
    <name type="common">Vibrio psychroerythus</name>
    <dbReference type="NCBI Taxonomy" id="28229"/>
    <lineage>
        <taxon>Bacteria</taxon>
        <taxon>Pseudomonadati</taxon>
        <taxon>Pseudomonadota</taxon>
        <taxon>Gammaproteobacteria</taxon>
        <taxon>Alteromonadales</taxon>
        <taxon>Colwelliaceae</taxon>
        <taxon>Colwellia</taxon>
    </lineage>
</organism>
<dbReference type="PROSITE" id="PS50045">
    <property type="entry name" value="SIGMA54_INTERACT_4"/>
    <property type="match status" value="1"/>
</dbReference>
<name>A0A1Y5E7F8_COLPS</name>
<evidence type="ECO:0000256" key="4">
    <source>
        <dbReference type="ARBA" id="ARBA00023012"/>
    </source>
</evidence>
<dbReference type="PROSITE" id="PS00676">
    <property type="entry name" value="SIGMA54_INTERACT_2"/>
    <property type="match status" value="1"/>
</dbReference>
<dbReference type="Pfam" id="PF00158">
    <property type="entry name" value="Sigma54_activat"/>
    <property type="match status" value="1"/>
</dbReference>
<dbReference type="PROSITE" id="PS50110">
    <property type="entry name" value="RESPONSE_REGULATORY"/>
    <property type="match status" value="1"/>
</dbReference>
<feature type="modified residue" description="4-aspartylphosphate" evidence="8">
    <location>
        <position position="62"/>
    </location>
</feature>
<dbReference type="InterPro" id="IPR025943">
    <property type="entry name" value="Sigma_54_int_dom_ATP-bd_2"/>
</dbReference>
<dbReference type="SMART" id="SM00382">
    <property type="entry name" value="AAA"/>
    <property type="match status" value="1"/>
</dbReference>